<gene>
    <name evidence="1" type="ORF">PRK78_005522</name>
</gene>
<dbReference type="Proteomes" id="UP001219355">
    <property type="component" value="Chromosome 3"/>
</dbReference>
<keyword evidence="2" id="KW-1185">Reference proteome</keyword>
<accession>A0AAF0DKV3</accession>
<evidence type="ECO:0000313" key="2">
    <source>
        <dbReference type="Proteomes" id="UP001219355"/>
    </source>
</evidence>
<dbReference type="EMBL" id="CP120629">
    <property type="protein sequence ID" value="WEW60038.1"/>
    <property type="molecule type" value="Genomic_DNA"/>
</dbReference>
<organism evidence="1 2">
    <name type="scientific">Emydomyces testavorans</name>
    <dbReference type="NCBI Taxonomy" id="2070801"/>
    <lineage>
        <taxon>Eukaryota</taxon>
        <taxon>Fungi</taxon>
        <taxon>Dikarya</taxon>
        <taxon>Ascomycota</taxon>
        <taxon>Pezizomycotina</taxon>
        <taxon>Eurotiomycetes</taxon>
        <taxon>Eurotiomycetidae</taxon>
        <taxon>Onygenales</taxon>
        <taxon>Nannizziopsiaceae</taxon>
        <taxon>Emydomyces</taxon>
    </lineage>
</organism>
<proteinExistence type="predicted"/>
<name>A0AAF0DKV3_9EURO</name>
<evidence type="ECO:0000313" key="1">
    <source>
        <dbReference type="EMBL" id="WEW60038.1"/>
    </source>
</evidence>
<protein>
    <submittedName>
        <fullName evidence="1">Uncharacterized protein</fullName>
    </submittedName>
</protein>
<dbReference type="AlphaFoldDB" id="A0AAF0DKV3"/>
<sequence length="124" mass="14301">MWVFNLFLHSSQRKIFKGPSTREPRVVMNAMCSTTEKPQSINKRNNKIGDDHKYDDCGCVLLCWASPSSCHVLAANHTKMPWYKIWSVEQVKIRLVGPIKGAKDLFHGVYKPANKLRTEIWGRQ</sequence>
<reference evidence="1" key="1">
    <citation type="submission" date="2023-03" db="EMBL/GenBank/DDBJ databases">
        <title>Emydomyces testavorans Genome Sequence.</title>
        <authorList>
            <person name="Hoyer L."/>
        </authorList>
    </citation>
    <scope>NUCLEOTIDE SEQUENCE</scope>
    <source>
        <strain evidence="1">16-2883</strain>
    </source>
</reference>